<accession>A0A5C3KFB0</accession>
<keyword evidence="3" id="KW-1185">Reference proteome</keyword>
<dbReference type="Proteomes" id="UP000307440">
    <property type="component" value="Unassembled WGS sequence"/>
</dbReference>
<evidence type="ECO:0000313" key="3">
    <source>
        <dbReference type="Proteomes" id="UP000307440"/>
    </source>
</evidence>
<feature type="region of interest" description="Disordered" evidence="1">
    <location>
        <begin position="146"/>
        <end position="196"/>
    </location>
</feature>
<name>A0A5C3KFB0_COPMA</name>
<gene>
    <name evidence="2" type="ORF">FA15DRAFT_709871</name>
</gene>
<dbReference type="AlphaFoldDB" id="A0A5C3KFB0"/>
<evidence type="ECO:0000313" key="2">
    <source>
        <dbReference type="EMBL" id="TFK18425.1"/>
    </source>
</evidence>
<evidence type="ECO:0000256" key="1">
    <source>
        <dbReference type="SAM" id="MobiDB-lite"/>
    </source>
</evidence>
<proteinExistence type="predicted"/>
<reference evidence="2 3" key="1">
    <citation type="journal article" date="2019" name="Nat. Ecol. Evol.">
        <title>Megaphylogeny resolves global patterns of mushroom evolution.</title>
        <authorList>
            <person name="Varga T."/>
            <person name="Krizsan K."/>
            <person name="Foldi C."/>
            <person name="Dima B."/>
            <person name="Sanchez-Garcia M."/>
            <person name="Sanchez-Ramirez S."/>
            <person name="Szollosi G.J."/>
            <person name="Szarkandi J.G."/>
            <person name="Papp V."/>
            <person name="Albert L."/>
            <person name="Andreopoulos W."/>
            <person name="Angelini C."/>
            <person name="Antonin V."/>
            <person name="Barry K.W."/>
            <person name="Bougher N.L."/>
            <person name="Buchanan P."/>
            <person name="Buyck B."/>
            <person name="Bense V."/>
            <person name="Catcheside P."/>
            <person name="Chovatia M."/>
            <person name="Cooper J."/>
            <person name="Damon W."/>
            <person name="Desjardin D."/>
            <person name="Finy P."/>
            <person name="Geml J."/>
            <person name="Haridas S."/>
            <person name="Hughes K."/>
            <person name="Justo A."/>
            <person name="Karasinski D."/>
            <person name="Kautmanova I."/>
            <person name="Kiss B."/>
            <person name="Kocsube S."/>
            <person name="Kotiranta H."/>
            <person name="LaButti K.M."/>
            <person name="Lechner B.E."/>
            <person name="Liimatainen K."/>
            <person name="Lipzen A."/>
            <person name="Lukacs Z."/>
            <person name="Mihaltcheva S."/>
            <person name="Morgado L.N."/>
            <person name="Niskanen T."/>
            <person name="Noordeloos M.E."/>
            <person name="Ohm R.A."/>
            <person name="Ortiz-Santana B."/>
            <person name="Ovrebo C."/>
            <person name="Racz N."/>
            <person name="Riley R."/>
            <person name="Savchenko A."/>
            <person name="Shiryaev A."/>
            <person name="Soop K."/>
            <person name="Spirin V."/>
            <person name="Szebenyi C."/>
            <person name="Tomsovsky M."/>
            <person name="Tulloss R.E."/>
            <person name="Uehling J."/>
            <person name="Grigoriev I.V."/>
            <person name="Vagvolgyi C."/>
            <person name="Papp T."/>
            <person name="Martin F.M."/>
            <person name="Miettinen O."/>
            <person name="Hibbett D.S."/>
            <person name="Nagy L.G."/>
        </authorList>
    </citation>
    <scope>NUCLEOTIDE SEQUENCE [LARGE SCALE GENOMIC DNA]</scope>
    <source>
        <strain evidence="2 3">CBS 121175</strain>
    </source>
</reference>
<feature type="compositionally biased region" description="Acidic residues" evidence="1">
    <location>
        <begin position="185"/>
        <end position="196"/>
    </location>
</feature>
<sequence>MTPPCLPLNVLDRLVANLLNKHQYILQPDPGDISPHLSPAQQCFINDCGFYTQDALDKGREMDFIGEVVYRFFLHWQYGNAQLWSVRNKLNEKLEIIIPSLNRAFFECQNMLPEISWQILLSCDWKQWDKLLSPLRTQFLKSPPVPLPLHHGTSTNGTNNTNANSANANDANANDNDNKSAAGTDTEDSDMTDMTG</sequence>
<dbReference type="EMBL" id="ML210402">
    <property type="protein sequence ID" value="TFK18425.1"/>
    <property type="molecule type" value="Genomic_DNA"/>
</dbReference>
<organism evidence="2 3">
    <name type="scientific">Coprinopsis marcescibilis</name>
    <name type="common">Agaric fungus</name>
    <name type="synonym">Psathyrella marcescibilis</name>
    <dbReference type="NCBI Taxonomy" id="230819"/>
    <lineage>
        <taxon>Eukaryota</taxon>
        <taxon>Fungi</taxon>
        <taxon>Dikarya</taxon>
        <taxon>Basidiomycota</taxon>
        <taxon>Agaricomycotina</taxon>
        <taxon>Agaricomycetes</taxon>
        <taxon>Agaricomycetidae</taxon>
        <taxon>Agaricales</taxon>
        <taxon>Agaricineae</taxon>
        <taxon>Psathyrellaceae</taxon>
        <taxon>Coprinopsis</taxon>
    </lineage>
</organism>
<protein>
    <submittedName>
        <fullName evidence="2">Uncharacterized protein</fullName>
    </submittedName>
</protein>
<feature type="compositionally biased region" description="Low complexity" evidence="1">
    <location>
        <begin position="152"/>
        <end position="184"/>
    </location>
</feature>